<proteinExistence type="predicted"/>
<evidence type="ECO:0000256" key="1">
    <source>
        <dbReference type="SAM" id="MobiDB-lite"/>
    </source>
</evidence>
<reference evidence="2" key="1">
    <citation type="submission" date="2014-11" db="EMBL/GenBank/DDBJ databases">
        <authorList>
            <person name="Amaro Gonzalez C."/>
        </authorList>
    </citation>
    <scope>NUCLEOTIDE SEQUENCE</scope>
</reference>
<name>A0A0E9S4H1_ANGAN</name>
<accession>A0A0E9S4H1</accession>
<feature type="region of interest" description="Disordered" evidence="1">
    <location>
        <begin position="1"/>
        <end position="25"/>
    </location>
</feature>
<evidence type="ECO:0000313" key="2">
    <source>
        <dbReference type="EMBL" id="JAH35418.1"/>
    </source>
</evidence>
<sequence length="25" mass="2742">MKPTALPERGPWKRGEGHLNPAVSL</sequence>
<dbReference type="EMBL" id="GBXM01073159">
    <property type="protein sequence ID" value="JAH35418.1"/>
    <property type="molecule type" value="Transcribed_RNA"/>
</dbReference>
<protein>
    <submittedName>
        <fullName evidence="2">Uncharacterized protein</fullName>
    </submittedName>
</protein>
<reference evidence="2" key="2">
    <citation type="journal article" date="2015" name="Fish Shellfish Immunol.">
        <title>Early steps in the European eel (Anguilla anguilla)-Vibrio vulnificus interaction in the gills: Role of the RtxA13 toxin.</title>
        <authorList>
            <person name="Callol A."/>
            <person name="Pajuelo D."/>
            <person name="Ebbesson L."/>
            <person name="Teles M."/>
            <person name="MacKenzie S."/>
            <person name="Amaro C."/>
        </authorList>
    </citation>
    <scope>NUCLEOTIDE SEQUENCE</scope>
</reference>
<dbReference type="AlphaFoldDB" id="A0A0E9S4H1"/>
<organism evidence="2">
    <name type="scientific">Anguilla anguilla</name>
    <name type="common">European freshwater eel</name>
    <name type="synonym">Muraena anguilla</name>
    <dbReference type="NCBI Taxonomy" id="7936"/>
    <lineage>
        <taxon>Eukaryota</taxon>
        <taxon>Metazoa</taxon>
        <taxon>Chordata</taxon>
        <taxon>Craniata</taxon>
        <taxon>Vertebrata</taxon>
        <taxon>Euteleostomi</taxon>
        <taxon>Actinopterygii</taxon>
        <taxon>Neopterygii</taxon>
        <taxon>Teleostei</taxon>
        <taxon>Anguilliformes</taxon>
        <taxon>Anguillidae</taxon>
        <taxon>Anguilla</taxon>
    </lineage>
</organism>